<dbReference type="GO" id="GO:0005524">
    <property type="term" value="F:ATP binding"/>
    <property type="evidence" value="ECO:0007669"/>
    <property type="project" value="UniProtKB-KW"/>
</dbReference>
<feature type="transmembrane region" description="Helical" evidence="8">
    <location>
        <begin position="74"/>
        <end position="92"/>
    </location>
</feature>
<feature type="transmembrane region" description="Helical" evidence="8">
    <location>
        <begin position="177"/>
        <end position="196"/>
    </location>
</feature>
<accession>A0ABU0Q8W5</accession>
<comment type="subcellular location">
    <subcellularLocation>
        <location evidence="1">Cell membrane</location>
        <topology evidence="1">Multi-pass membrane protein</topology>
    </subcellularLocation>
</comment>
<evidence type="ECO:0000259" key="9">
    <source>
        <dbReference type="PROSITE" id="PS50893"/>
    </source>
</evidence>
<evidence type="ECO:0000256" key="3">
    <source>
        <dbReference type="ARBA" id="ARBA00022741"/>
    </source>
</evidence>
<feature type="domain" description="ABC transmembrane type-1" evidence="10">
    <location>
        <begin position="42"/>
        <end position="320"/>
    </location>
</feature>
<dbReference type="PROSITE" id="PS50893">
    <property type="entry name" value="ABC_TRANSPORTER_2"/>
    <property type="match status" value="1"/>
</dbReference>
<dbReference type="Pfam" id="PF00664">
    <property type="entry name" value="ABC_membrane"/>
    <property type="match status" value="1"/>
</dbReference>
<dbReference type="InterPro" id="IPR036640">
    <property type="entry name" value="ABC1_TM_sf"/>
</dbReference>
<evidence type="ECO:0000256" key="5">
    <source>
        <dbReference type="ARBA" id="ARBA00022989"/>
    </source>
</evidence>
<feature type="region of interest" description="Disordered" evidence="7">
    <location>
        <begin position="593"/>
        <end position="667"/>
    </location>
</feature>
<protein>
    <submittedName>
        <fullName evidence="11">ATP-binding cassette subfamily B protein</fullName>
    </submittedName>
</protein>
<dbReference type="InterPro" id="IPR039421">
    <property type="entry name" value="Type_1_exporter"/>
</dbReference>
<feature type="compositionally biased region" description="Polar residues" evidence="7">
    <location>
        <begin position="655"/>
        <end position="667"/>
    </location>
</feature>
<feature type="compositionally biased region" description="Pro residues" evidence="7">
    <location>
        <begin position="612"/>
        <end position="623"/>
    </location>
</feature>
<evidence type="ECO:0000256" key="4">
    <source>
        <dbReference type="ARBA" id="ARBA00022840"/>
    </source>
</evidence>
<dbReference type="RefSeq" id="WP_307047010.1">
    <property type="nucleotide sequence ID" value="NZ_JAUSYA010000001.1"/>
</dbReference>
<keyword evidence="2 8" id="KW-0812">Transmembrane</keyword>
<dbReference type="SMART" id="SM00382">
    <property type="entry name" value="AAA"/>
    <property type="match status" value="1"/>
</dbReference>
<keyword evidence="3" id="KW-0547">Nucleotide-binding</keyword>
<dbReference type="InterPro" id="IPR011527">
    <property type="entry name" value="ABC1_TM_dom"/>
</dbReference>
<keyword evidence="4 11" id="KW-0067">ATP-binding</keyword>
<dbReference type="Proteomes" id="UP001243364">
    <property type="component" value="Unassembled WGS sequence"/>
</dbReference>
<evidence type="ECO:0000313" key="11">
    <source>
        <dbReference type="EMBL" id="MDQ0687096.1"/>
    </source>
</evidence>
<name>A0ABU0Q8W5_STRAH</name>
<gene>
    <name evidence="11" type="ORF">QFZ56_006059</name>
</gene>
<dbReference type="Gene3D" id="1.20.1560.10">
    <property type="entry name" value="ABC transporter type 1, transmembrane domain"/>
    <property type="match status" value="1"/>
</dbReference>
<feature type="compositionally biased region" description="Acidic residues" evidence="7">
    <location>
        <begin position="634"/>
        <end position="648"/>
    </location>
</feature>
<dbReference type="InterPro" id="IPR017871">
    <property type="entry name" value="ABC_transporter-like_CS"/>
</dbReference>
<evidence type="ECO:0000256" key="1">
    <source>
        <dbReference type="ARBA" id="ARBA00004651"/>
    </source>
</evidence>
<feature type="compositionally biased region" description="Low complexity" evidence="7">
    <location>
        <begin position="624"/>
        <end position="633"/>
    </location>
</feature>
<dbReference type="SUPFAM" id="SSF52540">
    <property type="entry name" value="P-loop containing nucleoside triphosphate hydrolases"/>
    <property type="match status" value="1"/>
</dbReference>
<sequence>MGTTDTRGPTPGRSAVVLALRRYGLELLRLRRLALPALLLPAVGNIGIRYVAPLLIAKLAGQAADGNGLTLGPALPYVLGFGATLLLAEAVWRVGQHCLNRVDALGMEHLYVSGMDELLAKDAAFFHDNFAGSLTKRVLSFGKRFEDFVDTVTYRIVGSLVPLVFGAVVLWSYEPMLVAGLLVMIALTVVAATPLIRRRQMLVHDREAAIARVSGHVADALVNMETIRAFAAERREADEHRSRVADSRRLTLRSWDYGNLRVDTLIAPLSVLTNVLGLVVAIVFGGPGQGVEEVVVAFTYYSNATQIMFEFNQIYRRLESSMTEAAQFTELLLDPPTVLDPAEPEPLAARDTGVRFEAVTFAHAGAKPIFEKLELDVPAGARIGLVGRSGGGKTTLTRLLLRMSDIDGGRILIGGQDISRLRQSDLRSLIAYVPQDPAMFHRSLRDNIAFARPGATDEEIRAAAAAAHVTEFADQLPEGFGTLVGERGVKLSGGQRQRVALARAVLRDAPILLLDEATSALDSESELLVQDALWRLMDGRTALVVAHRLSTVAGMDRLVVLDRGSVVEEGSHKELLAANGAYAKLWQHQSGGFLGESSEPALGRPAPGAGPGGPPGPAGPTPDPALDQAPDQDANPDPDPAPDQDPSPDPDQAPETSSHVRTGTGAT</sequence>
<dbReference type="Gene3D" id="3.40.50.300">
    <property type="entry name" value="P-loop containing nucleotide triphosphate hydrolases"/>
    <property type="match status" value="1"/>
</dbReference>
<comment type="caution">
    <text evidence="11">The sequence shown here is derived from an EMBL/GenBank/DDBJ whole genome shotgun (WGS) entry which is preliminary data.</text>
</comment>
<feature type="transmembrane region" description="Helical" evidence="8">
    <location>
        <begin position="152"/>
        <end position="171"/>
    </location>
</feature>
<evidence type="ECO:0000256" key="7">
    <source>
        <dbReference type="SAM" id="MobiDB-lite"/>
    </source>
</evidence>
<dbReference type="InterPro" id="IPR027417">
    <property type="entry name" value="P-loop_NTPase"/>
</dbReference>
<dbReference type="InterPro" id="IPR003593">
    <property type="entry name" value="AAA+_ATPase"/>
</dbReference>
<feature type="transmembrane region" description="Helical" evidence="8">
    <location>
        <begin position="265"/>
        <end position="286"/>
    </location>
</feature>
<keyword evidence="5 8" id="KW-1133">Transmembrane helix</keyword>
<dbReference type="PROSITE" id="PS00211">
    <property type="entry name" value="ABC_TRANSPORTER_1"/>
    <property type="match status" value="1"/>
</dbReference>
<reference evidence="11 12" key="1">
    <citation type="submission" date="2023-07" db="EMBL/GenBank/DDBJ databases">
        <title>Comparative genomics of wheat-associated soil bacteria to identify genetic determinants of phenazine resistance.</title>
        <authorList>
            <person name="Mouncey N."/>
        </authorList>
    </citation>
    <scope>NUCLEOTIDE SEQUENCE [LARGE SCALE GENOMIC DNA]</scope>
    <source>
        <strain evidence="11 12">W4I19-2</strain>
    </source>
</reference>
<dbReference type="InterPro" id="IPR003439">
    <property type="entry name" value="ABC_transporter-like_ATP-bd"/>
</dbReference>
<keyword evidence="12" id="KW-1185">Reference proteome</keyword>
<dbReference type="PANTHER" id="PTHR24221">
    <property type="entry name" value="ATP-BINDING CASSETTE SUB-FAMILY B"/>
    <property type="match status" value="1"/>
</dbReference>
<evidence type="ECO:0000256" key="6">
    <source>
        <dbReference type="ARBA" id="ARBA00023136"/>
    </source>
</evidence>
<dbReference type="PROSITE" id="PS50929">
    <property type="entry name" value="ABC_TM1F"/>
    <property type="match status" value="1"/>
</dbReference>
<evidence type="ECO:0000259" key="10">
    <source>
        <dbReference type="PROSITE" id="PS50929"/>
    </source>
</evidence>
<feature type="domain" description="ABC transporter" evidence="9">
    <location>
        <begin position="354"/>
        <end position="588"/>
    </location>
</feature>
<evidence type="ECO:0000256" key="8">
    <source>
        <dbReference type="SAM" id="Phobius"/>
    </source>
</evidence>
<feature type="transmembrane region" description="Helical" evidence="8">
    <location>
        <begin position="33"/>
        <end position="52"/>
    </location>
</feature>
<dbReference type="Pfam" id="PF00005">
    <property type="entry name" value="ABC_tran"/>
    <property type="match status" value="1"/>
</dbReference>
<dbReference type="EMBL" id="JAUSYA010000001">
    <property type="protein sequence ID" value="MDQ0687096.1"/>
    <property type="molecule type" value="Genomic_DNA"/>
</dbReference>
<evidence type="ECO:0000313" key="12">
    <source>
        <dbReference type="Proteomes" id="UP001243364"/>
    </source>
</evidence>
<dbReference type="PANTHER" id="PTHR24221:SF654">
    <property type="entry name" value="ATP-BINDING CASSETTE SUB-FAMILY B MEMBER 6"/>
    <property type="match status" value="1"/>
</dbReference>
<organism evidence="11 12">
    <name type="scientific">Streptomyces achromogenes</name>
    <dbReference type="NCBI Taxonomy" id="67255"/>
    <lineage>
        <taxon>Bacteria</taxon>
        <taxon>Bacillati</taxon>
        <taxon>Actinomycetota</taxon>
        <taxon>Actinomycetes</taxon>
        <taxon>Kitasatosporales</taxon>
        <taxon>Streptomycetaceae</taxon>
        <taxon>Streptomyces</taxon>
    </lineage>
</organism>
<proteinExistence type="predicted"/>
<dbReference type="SUPFAM" id="SSF90123">
    <property type="entry name" value="ABC transporter transmembrane region"/>
    <property type="match status" value="1"/>
</dbReference>
<keyword evidence="6 8" id="KW-0472">Membrane</keyword>
<evidence type="ECO:0000256" key="2">
    <source>
        <dbReference type="ARBA" id="ARBA00022692"/>
    </source>
</evidence>